<feature type="transmembrane region" description="Helical" evidence="1">
    <location>
        <begin position="12"/>
        <end position="36"/>
    </location>
</feature>
<dbReference type="EMBL" id="JAACJM010000018">
    <property type="protein sequence ID" value="KAF5367695.1"/>
    <property type="molecule type" value="Genomic_DNA"/>
</dbReference>
<sequence>MSYLQSIYDSIYVPSLLTHVLYGGYAVLFAIFMYIMRCKNGITQRVHQVAIISLFALATVGFIFSSIEENMQVKLKSGPGLESFKDWFNPYLISQTVLFGIYTLANVIADFILIHRCYKLWKSKKRVIAFPVFISVVNNGLALVRMIFQAIWAKDMITDDFETLDSDTLSSIGKLGPDFLISFLAVNLFANLLIPFMIAGRIWWIGRQASKFIGRRKNSLTRRSITAICLESGIIYPVLLIPTLAVYVPIYTSTASFNFLGDLIPMLTQVVGIAPTFIIVRVALGISIENVQDTAASWDNEGDLEDDASTGASV</sequence>
<gene>
    <name evidence="2" type="ORF">D9758_009872</name>
</gene>
<feature type="transmembrane region" description="Helical" evidence="1">
    <location>
        <begin position="225"/>
        <end position="251"/>
    </location>
</feature>
<dbReference type="OrthoDB" id="3341077at2759"/>
<keyword evidence="3" id="KW-1185">Reference proteome</keyword>
<evidence type="ECO:0000313" key="2">
    <source>
        <dbReference type="EMBL" id="KAF5367695.1"/>
    </source>
</evidence>
<dbReference type="Proteomes" id="UP000559256">
    <property type="component" value="Unassembled WGS sequence"/>
</dbReference>
<evidence type="ECO:0000313" key="3">
    <source>
        <dbReference type="Proteomes" id="UP000559256"/>
    </source>
</evidence>
<feature type="transmembrane region" description="Helical" evidence="1">
    <location>
        <begin position="48"/>
        <end position="67"/>
    </location>
</feature>
<dbReference type="AlphaFoldDB" id="A0A8H5GN44"/>
<comment type="caution">
    <text evidence="2">The sequence shown here is derived from an EMBL/GenBank/DDBJ whole genome shotgun (WGS) entry which is preliminary data.</text>
</comment>
<organism evidence="2 3">
    <name type="scientific">Tetrapyrgos nigripes</name>
    <dbReference type="NCBI Taxonomy" id="182062"/>
    <lineage>
        <taxon>Eukaryota</taxon>
        <taxon>Fungi</taxon>
        <taxon>Dikarya</taxon>
        <taxon>Basidiomycota</taxon>
        <taxon>Agaricomycotina</taxon>
        <taxon>Agaricomycetes</taxon>
        <taxon>Agaricomycetidae</taxon>
        <taxon>Agaricales</taxon>
        <taxon>Marasmiineae</taxon>
        <taxon>Marasmiaceae</taxon>
        <taxon>Tetrapyrgos</taxon>
    </lineage>
</organism>
<accession>A0A8H5GN44</accession>
<name>A0A8H5GN44_9AGAR</name>
<protein>
    <submittedName>
        <fullName evidence="2">Uncharacterized protein</fullName>
    </submittedName>
</protein>
<keyword evidence="1" id="KW-1133">Transmembrane helix</keyword>
<keyword evidence="1" id="KW-0472">Membrane</keyword>
<proteinExistence type="predicted"/>
<reference evidence="2 3" key="1">
    <citation type="journal article" date="2020" name="ISME J.">
        <title>Uncovering the hidden diversity of litter-decomposition mechanisms in mushroom-forming fungi.</title>
        <authorList>
            <person name="Floudas D."/>
            <person name="Bentzer J."/>
            <person name="Ahren D."/>
            <person name="Johansson T."/>
            <person name="Persson P."/>
            <person name="Tunlid A."/>
        </authorList>
    </citation>
    <scope>NUCLEOTIDE SEQUENCE [LARGE SCALE GENOMIC DNA]</scope>
    <source>
        <strain evidence="2 3">CBS 291.85</strain>
    </source>
</reference>
<keyword evidence="1" id="KW-0812">Transmembrane</keyword>
<evidence type="ECO:0000256" key="1">
    <source>
        <dbReference type="SAM" id="Phobius"/>
    </source>
</evidence>
<feature type="transmembrane region" description="Helical" evidence="1">
    <location>
        <begin position="179"/>
        <end position="204"/>
    </location>
</feature>
<feature type="transmembrane region" description="Helical" evidence="1">
    <location>
        <begin position="263"/>
        <end position="284"/>
    </location>
</feature>
<feature type="transmembrane region" description="Helical" evidence="1">
    <location>
        <begin position="127"/>
        <end position="148"/>
    </location>
</feature>
<feature type="transmembrane region" description="Helical" evidence="1">
    <location>
        <begin position="87"/>
        <end position="115"/>
    </location>
</feature>